<comment type="caution">
    <text evidence="3">The sequence shown here is derived from an EMBL/GenBank/DDBJ whole genome shotgun (WGS) entry which is preliminary data.</text>
</comment>
<dbReference type="Proteomes" id="UP000000321">
    <property type="component" value="Unassembled WGS sequence"/>
</dbReference>
<accession>Q1YFV6</accession>
<dbReference type="Pfam" id="PF08770">
    <property type="entry name" value="SoxZ"/>
    <property type="match status" value="1"/>
</dbReference>
<dbReference type="Pfam" id="PF13501">
    <property type="entry name" value="SoxY"/>
    <property type="match status" value="1"/>
</dbReference>
<name>Q1YFV6_AURMS</name>
<dbReference type="InterPro" id="IPR032711">
    <property type="entry name" value="SoxY"/>
</dbReference>
<evidence type="ECO:0000313" key="3">
    <source>
        <dbReference type="EMBL" id="EAS49469.1"/>
    </source>
</evidence>
<organism evidence="3 4">
    <name type="scientific">Aurantimonas manganoxydans (strain ATCC BAA-1229 / DSM 21871 / SI85-9A1)</name>
    <dbReference type="NCBI Taxonomy" id="287752"/>
    <lineage>
        <taxon>Bacteria</taxon>
        <taxon>Pseudomonadati</taxon>
        <taxon>Pseudomonadota</taxon>
        <taxon>Alphaproteobacteria</taxon>
        <taxon>Hyphomicrobiales</taxon>
        <taxon>Aurantimonadaceae</taxon>
        <taxon>Aurantimonas</taxon>
    </lineage>
</organism>
<protein>
    <recommendedName>
        <fullName evidence="5">Quinoprotein dehydrogenase-associated SoxYZ-like carrier</fullName>
    </recommendedName>
</protein>
<dbReference type="InterPro" id="IPR014756">
    <property type="entry name" value="Ig_E-set"/>
</dbReference>
<dbReference type="InterPro" id="IPR038162">
    <property type="entry name" value="SoxY_sf"/>
</dbReference>
<evidence type="ECO:0000259" key="2">
    <source>
        <dbReference type="Pfam" id="PF13501"/>
    </source>
</evidence>
<dbReference type="InterPro" id="IPR013783">
    <property type="entry name" value="Ig-like_fold"/>
</dbReference>
<evidence type="ECO:0000259" key="1">
    <source>
        <dbReference type="Pfam" id="PF08770"/>
    </source>
</evidence>
<keyword evidence="4" id="KW-1185">Reference proteome</keyword>
<dbReference type="InterPro" id="IPR030831">
    <property type="entry name" value="Fuse-rel_SoxYZ"/>
</dbReference>
<feature type="domain" description="Ig-like SoxY" evidence="2">
    <location>
        <begin position="95"/>
        <end position="200"/>
    </location>
</feature>
<dbReference type="BioCyc" id="AURANTIMONAS:SI859A1_03072-MONOMER"/>
<dbReference type="InterPro" id="IPR014880">
    <property type="entry name" value="SoxZ_dom"/>
</dbReference>
<dbReference type="Gene3D" id="2.60.40.2470">
    <property type="entry name" value="SoxY domain"/>
    <property type="match status" value="1"/>
</dbReference>
<evidence type="ECO:0000313" key="4">
    <source>
        <dbReference type="Proteomes" id="UP000000321"/>
    </source>
</evidence>
<evidence type="ECO:0008006" key="5">
    <source>
        <dbReference type="Google" id="ProtNLM"/>
    </source>
</evidence>
<dbReference type="NCBIfam" id="TIGR04557">
    <property type="entry name" value="fuse_rel_SoxYZ"/>
    <property type="match status" value="1"/>
</dbReference>
<sequence>MLALPLGPPTVRLTAGERALAGYNREVLMPKALFGALPHPTSATRAGRAARLGGVVTLGLAAAFGALSAGSTAWAASPEEIAAAADSAWPGLKGDLFGDRELVEGSDAITLEAPARATDPAIVPVKLTLDPARDIRRVTLVIDENPAPVAATFEIAPGAGLTELSTRVRVNAYTDIHAVAEAADGTLYVTKQFVKAAGGCAAPAAKDPEVAARQMGQMKLRQFAAAEDATDTARHEAQLMIRHPNNSGLQKDQVTLLYIPAHFVSELAVTHGGEPLFSMTGGISISEDPSFRFDYAGDPALPFHAKATDTEGNVFEQTFTAGQS</sequence>
<dbReference type="Gene3D" id="2.60.40.10">
    <property type="entry name" value="Immunoglobulins"/>
    <property type="match status" value="1"/>
</dbReference>
<gene>
    <name evidence="3" type="ORF">SI859A1_03072</name>
</gene>
<dbReference type="HOGENOM" id="CLU_088210_0_0_5"/>
<feature type="domain" description="Sulphur oxidation protein SoxZ" evidence="1">
    <location>
        <begin position="233"/>
        <end position="319"/>
    </location>
</feature>
<proteinExistence type="predicted"/>
<reference evidence="3 4" key="1">
    <citation type="journal article" date="2008" name="Appl. Environ. Microbiol.">
        <title>Genomic insights into Mn(II) oxidation by the marine alphaproteobacterium Aurantimonas sp. strain SI85-9A1.</title>
        <authorList>
            <person name="Dick G.J."/>
            <person name="Podell S."/>
            <person name="Johnson H.A."/>
            <person name="Rivera-Espinoza Y."/>
            <person name="Bernier-Latmani R."/>
            <person name="McCarthy J.K."/>
            <person name="Torpey J.W."/>
            <person name="Clement B.G."/>
            <person name="Gaasterland T."/>
            <person name="Tebo B.M."/>
        </authorList>
    </citation>
    <scope>NUCLEOTIDE SEQUENCE [LARGE SCALE GENOMIC DNA]</scope>
    <source>
        <strain evidence="3 4">SI85-9A1</strain>
    </source>
</reference>
<dbReference type="AlphaFoldDB" id="Q1YFV6"/>
<dbReference type="EMBL" id="AAPJ01000005">
    <property type="protein sequence ID" value="EAS49469.1"/>
    <property type="molecule type" value="Genomic_DNA"/>
</dbReference>
<dbReference type="SUPFAM" id="SSF81296">
    <property type="entry name" value="E set domains"/>
    <property type="match status" value="1"/>
</dbReference>